<evidence type="ECO:0000313" key="1">
    <source>
        <dbReference type="EMBL" id="TGY78435.1"/>
    </source>
</evidence>
<evidence type="ECO:0000313" key="2">
    <source>
        <dbReference type="Proteomes" id="UP000306319"/>
    </source>
</evidence>
<dbReference type="EMBL" id="SRYB01000013">
    <property type="protein sequence ID" value="TGY78435.1"/>
    <property type="molecule type" value="Genomic_DNA"/>
</dbReference>
<keyword evidence="2" id="KW-1185">Reference proteome</keyword>
<name>A0AC61RK14_9BACT</name>
<dbReference type="Proteomes" id="UP000306319">
    <property type="component" value="Unassembled WGS sequence"/>
</dbReference>
<accession>A0AC61RK14</accession>
<proteinExistence type="predicted"/>
<sequence>MINRVLIRIKVVQLLYSYLLTDNRFMLESQPTSPTKEKRFAYSLYLDMLVLMIKISERIEKRGGYLPLHDTRFIKKLLADDKIKSLQQKFRNEIFPFERLVEPLAELVKESGIYKNFQKKADDTEDDTVWENIFNLIISVNPALNNAFTTRENFTLRGVERMKGMMAETFKNFYASRDNISDAVNTLAYSMDRARELYFRLLLLPVELVNLRENQIEDNRNKFVPTAEDLNPNMRFVENGLVAALREDPDMLAYVEENELSWMKEDPQLLESLLKAVMQSDIYDEYMRFPATDFHTDCEFWRDIMKHVILNDENFLDALETKSVFWNDDLDIISTFAIKTIKRFEDARPDAHPVLPMYKDEEDAAFGKKLFMDVVKNKDVYRRYIDDSVSSDKWDTDRLAFMDVVVTMTALSEIINFPKIPLVVSINEYIEIAKSYSTSKSGAFVNGLLYSITNKLREEGKIQK</sequence>
<protein>
    <submittedName>
        <fullName evidence="1">Transcription antitermination protein NusB</fullName>
    </submittedName>
</protein>
<gene>
    <name evidence="1" type="ORF">E5331_10090</name>
</gene>
<comment type="caution">
    <text evidence="1">The sequence shown here is derived from an EMBL/GenBank/DDBJ whole genome shotgun (WGS) entry which is preliminary data.</text>
</comment>
<organism evidence="1 2">
    <name type="scientific">Lepagella muris</name>
    <dbReference type="NCBI Taxonomy" id="3032870"/>
    <lineage>
        <taxon>Bacteria</taxon>
        <taxon>Pseudomonadati</taxon>
        <taxon>Bacteroidota</taxon>
        <taxon>Bacteroidia</taxon>
        <taxon>Bacteroidales</taxon>
        <taxon>Muribaculaceae</taxon>
        <taxon>Lepagella</taxon>
    </lineage>
</organism>
<reference evidence="1" key="1">
    <citation type="submission" date="2019-04" db="EMBL/GenBank/DDBJ databases">
        <title>Microbes associate with the intestines of laboratory mice.</title>
        <authorList>
            <person name="Navarre W."/>
            <person name="Wong E."/>
            <person name="Huang K."/>
            <person name="Tropini C."/>
            <person name="Ng K."/>
            <person name="Yu B."/>
        </authorList>
    </citation>
    <scope>NUCLEOTIDE SEQUENCE</scope>
    <source>
        <strain evidence="1">NM04_E33</strain>
    </source>
</reference>